<keyword evidence="1" id="KW-0805">Transcription regulation</keyword>
<dbReference type="GO" id="GO:0003700">
    <property type="term" value="F:DNA-binding transcription factor activity"/>
    <property type="evidence" value="ECO:0007669"/>
    <property type="project" value="TreeGrafter"/>
</dbReference>
<dbReference type="PRINTS" id="PR00455">
    <property type="entry name" value="HTHTETR"/>
</dbReference>
<evidence type="ECO:0000259" key="6">
    <source>
        <dbReference type="PROSITE" id="PS50977"/>
    </source>
</evidence>
<feature type="domain" description="HTH tetR-type" evidence="6">
    <location>
        <begin position="13"/>
        <end position="73"/>
    </location>
</feature>
<dbReference type="SUPFAM" id="SSF46689">
    <property type="entry name" value="Homeodomain-like"/>
    <property type="match status" value="1"/>
</dbReference>
<dbReference type="Proteomes" id="UP000438448">
    <property type="component" value="Unassembled WGS sequence"/>
</dbReference>
<evidence type="ECO:0000256" key="1">
    <source>
        <dbReference type="ARBA" id="ARBA00023015"/>
    </source>
</evidence>
<reference evidence="7 8" key="1">
    <citation type="submission" date="2019-10" db="EMBL/GenBank/DDBJ databases">
        <title>Nocardia macrotermitis sp. nov. and Nocardia aurantia sp. nov., isolated from the gut of fungus growing-termite Macrotermes natalensis.</title>
        <authorList>
            <person name="Benndorf R."/>
            <person name="Schwitalla J."/>
            <person name="Martin K."/>
            <person name="De Beer W."/>
            <person name="Kaster A.-K."/>
            <person name="Vollmers J."/>
            <person name="Poulsen M."/>
            <person name="Beemelmanns C."/>
        </authorList>
    </citation>
    <scope>NUCLEOTIDE SEQUENCE [LARGE SCALE GENOMIC DNA]</scope>
    <source>
        <strain evidence="7 8">RB20</strain>
    </source>
</reference>
<dbReference type="InterPro" id="IPR001647">
    <property type="entry name" value="HTH_TetR"/>
</dbReference>
<keyword evidence="3" id="KW-0804">Transcription</keyword>
<sequence length="255" mass="27163">MADSRRTQAERTADTRERLIAAARPLFASDGFAEVALETIVRSAGVTRGALYHHFADKTELFAAVYERVDGDMAARMAEVIAAAGQSDPLEVMRLGVTFWLDACSDPEVHRIVLMDGPAALGWARWSEIGNRHNAGMTQDLVANAIRTGQIPQQPVQATVSTLLGAMREATLFVAGANDHEQARRDAGIVMDRLIRSLASDVPDAGGDRSAGAKTIVLKPDGTWRFSAESSAGPTGSPPAECAAPQFRAAPGPQQ</sequence>
<dbReference type="Gene3D" id="1.10.357.10">
    <property type="entry name" value="Tetracycline Repressor, domain 2"/>
    <property type="match status" value="1"/>
</dbReference>
<dbReference type="EMBL" id="WEGK01000014">
    <property type="protein sequence ID" value="MQY22557.1"/>
    <property type="molecule type" value="Genomic_DNA"/>
</dbReference>
<proteinExistence type="predicted"/>
<evidence type="ECO:0000256" key="3">
    <source>
        <dbReference type="ARBA" id="ARBA00023163"/>
    </source>
</evidence>
<comment type="caution">
    <text evidence="7">The sequence shown here is derived from an EMBL/GenBank/DDBJ whole genome shotgun (WGS) entry which is preliminary data.</text>
</comment>
<dbReference type="Pfam" id="PF21351">
    <property type="entry name" value="TetR_C_41"/>
    <property type="match status" value="1"/>
</dbReference>
<dbReference type="PANTHER" id="PTHR30055:SF234">
    <property type="entry name" value="HTH-TYPE TRANSCRIPTIONAL REGULATOR BETI"/>
    <property type="match status" value="1"/>
</dbReference>
<dbReference type="GO" id="GO:0000976">
    <property type="term" value="F:transcription cis-regulatory region binding"/>
    <property type="evidence" value="ECO:0007669"/>
    <property type="project" value="TreeGrafter"/>
</dbReference>
<organism evidence="7 8">
    <name type="scientific">Nocardia macrotermitis</name>
    <dbReference type="NCBI Taxonomy" id="2585198"/>
    <lineage>
        <taxon>Bacteria</taxon>
        <taxon>Bacillati</taxon>
        <taxon>Actinomycetota</taxon>
        <taxon>Actinomycetes</taxon>
        <taxon>Mycobacteriales</taxon>
        <taxon>Nocardiaceae</taxon>
        <taxon>Nocardia</taxon>
    </lineage>
</organism>
<gene>
    <name evidence="7" type="ORF">NRB20_56750</name>
</gene>
<feature type="DNA-binding region" description="H-T-H motif" evidence="4">
    <location>
        <begin position="36"/>
        <end position="55"/>
    </location>
</feature>
<dbReference type="InterPro" id="IPR050109">
    <property type="entry name" value="HTH-type_TetR-like_transc_reg"/>
</dbReference>
<dbReference type="InterPro" id="IPR009057">
    <property type="entry name" value="Homeodomain-like_sf"/>
</dbReference>
<dbReference type="OrthoDB" id="9805134at2"/>
<protein>
    <recommendedName>
        <fullName evidence="6">HTH tetR-type domain-containing protein</fullName>
    </recommendedName>
</protein>
<name>A0A7K0DA19_9NOCA</name>
<keyword evidence="2 4" id="KW-0238">DNA-binding</keyword>
<evidence type="ECO:0000313" key="7">
    <source>
        <dbReference type="EMBL" id="MQY22557.1"/>
    </source>
</evidence>
<dbReference type="Pfam" id="PF00440">
    <property type="entry name" value="TetR_N"/>
    <property type="match status" value="1"/>
</dbReference>
<keyword evidence="8" id="KW-1185">Reference proteome</keyword>
<dbReference type="InterPro" id="IPR049484">
    <property type="entry name" value="Rv0078-like_C"/>
</dbReference>
<evidence type="ECO:0000256" key="4">
    <source>
        <dbReference type="PROSITE-ProRule" id="PRU00335"/>
    </source>
</evidence>
<dbReference type="AlphaFoldDB" id="A0A7K0DA19"/>
<evidence type="ECO:0000313" key="8">
    <source>
        <dbReference type="Proteomes" id="UP000438448"/>
    </source>
</evidence>
<dbReference type="PANTHER" id="PTHR30055">
    <property type="entry name" value="HTH-TYPE TRANSCRIPTIONAL REGULATOR RUTR"/>
    <property type="match status" value="1"/>
</dbReference>
<dbReference type="RefSeq" id="WP_153414267.1">
    <property type="nucleotide sequence ID" value="NZ_WEGK01000014.1"/>
</dbReference>
<feature type="region of interest" description="Disordered" evidence="5">
    <location>
        <begin position="225"/>
        <end position="255"/>
    </location>
</feature>
<dbReference type="PROSITE" id="PS50977">
    <property type="entry name" value="HTH_TETR_2"/>
    <property type="match status" value="1"/>
</dbReference>
<evidence type="ECO:0000256" key="5">
    <source>
        <dbReference type="SAM" id="MobiDB-lite"/>
    </source>
</evidence>
<accession>A0A7K0DA19</accession>
<evidence type="ECO:0000256" key="2">
    <source>
        <dbReference type="ARBA" id="ARBA00023125"/>
    </source>
</evidence>